<dbReference type="SUPFAM" id="SSF55103">
    <property type="entry name" value="FAD-linked oxidases, C-terminal domain"/>
    <property type="match status" value="1"/>
</dbReference>
<dbReference type="FunFam" id="3.30.465.10:FF:000001">
    <property type="entry name" value="D-2-hydroxyglutarate dehydrogenase, mitochondrial"/>
    <property type="match status" value="1"/>
</dbReference>
<dbReference type="PANTHER" id="PTHR43716:SF1">
    <property type="entry name" value="D-2-HYDROXYGLUTARATE DEHYDROGENASE, MITOCHONDRIAL"/>
    <property type="match status" value="1"/>
</dbReference>
<dbReference type="GeneID" id="16070627"/>
<dbReference type="InterPro" id="IPR006094">
    <property type="entry name" value="Oxid_FAD_bind_N"/>
</dbReference>
<dbReference type="Pfam" id="PF02913">
    <property type="entry name" value="FAD-oxidase_C"/>
    <property type="match status" value="1"/>
</dbReference>
<evidence type="ECO:0000256" key="4">
    <source>
        <dbReference type="ARBA" id="ARBA00022827"/>
    </source>
</evidence>
<dbReference type="InterPro" id="IPR016167">
    <property type="entry name" value="FAD-bd_PCMH_sub1"/>
</dbReference>
<dbReference type="KEGG" id="sre:PTSG_09651"/>
<dbReference type="Pfam" id="PF01565">
    <property type="entry name" value="FAD_binding_4"/>
    <property type="match status" value="1"/>
</dbReference>
<evidence type="ECO:0000256" key="1">
    <source>
        <dbReference type="ARBA" id="ARBA00001974"/>
    </source>
</evidence>
<dbReference type="InterPro" id="IPR016169">
    <property type="entry name" value="FAD-bd_PCMH_sub2"/>
</dbReference>
<comment type="cofactor">
    <cofactor evidence="1">
        <name>FAD</name>
        <dbReference type="ChEBI" id="CHEBI:57692"/>
    </cofactor>
</comment>
<dbReference type="FunFam" id="1.10.45.10:FF:000001">
    <property type="entry name" value="D-lactate dehydrogenase mitochondrial"/>
    <property type="match status" value="1"/>
</dbReference>
<keyword evidence="3" id="KW-0285">Flavoprotein</keyword>
<dbReference type="Proteomes" id="UP000007799">
    <property type="component" value="Unassembled WGS sequence"/>
</dbReference>
<dbReference type="InterPro" id="IPR051264">
    <property type="entry name" value="FAD-oxidored/transferase_4"/>
</dbReference>
<proteinExistence type="inferred from homology"/>
<dbReference type="STRING" id="946362.F2ULL4"/>
<dbReference type="FunFam" id="3.30.43.10:FF:000011">
    <property type="entry name" value="D-lactate dehydrogenase (Cytochrome)"/>
    <property type="match status" value="1"/>
</dbReference>
<dbReference type="InterPro" id="IPR016164">
    <property type="entry name" value="FAD-linked_Oxase-like_C"/>
</dbReference>
<dbReference type="AlphaFoldDB" id="F2ULL4"/>
<keyword evidence="4" id="KW-0274">FAD</keyword>
<dbReference type="Gene3D" id="3.30.465.10">
    <property type="match status" value="1"/>
</dbReference>
<dbReference type="GO" id="GO:0016491">
    <property type="term" value="F:oxidoreductase activity"/>
    <property type="evidence" value="ECO:0007669"/>
    <property type="project" value="UniProtKB-KW"/>
</dbReference>
<gene>
    <name evidence="7" type="ORF">PTSG_09651</name>
</gene>
<dbReference type="OMA" id="YNEDWMR"/>
<dbReference type="InterPro" id="IPR004113">
    <property type="entry name" value="FAD-bd_oxidored_4_C"/>
</dbReference>
<keyword evidence="5" id="KW-0560">Oxidoreductase</keyword>
<accession>F2ULL4</accession>
<evidence type="ECO:0000313" key="7">
    <source>
        <dbReference type="EMBL" id="EGD78013.1"/>
    </source>
</evidence>
<dbReference type="Gene3D" id="1.10.45.10">
    <property type="entry name" value="Vanillyl-alcohol Oxidase, Chain A, domain 4"/>
    <property type="match status" value="1"/>
</dbReference>
<dbReference type="eggNOG" id="KOG1232">
    <property type="taxonomic scope" value="Eukaryota"/>
</dbReference>
<dbReference type="SUPFAM" id="SSF56176">
    <property type="entry name" value="FAD-binding/transporter-associated domain-like"/>
    <property type="match status" value="1"/>
</dbReference>
<dbReference type="GO" id="GO:0071949">
    <property type="term" value="F:FAD binding"/>
    <property type="evidence" value="ECO:0007669"/>
    <property type="project" value="InterPro"/>
</dbReference>
<dbReference type="Gene3D" id="3.30.70.2190">
    <property type="match status" value="1"/>
</dbReference>
<dbReference type="PROSITE" id="PS51387">
    <property type="entry name" value="FAD_PCMH"/>
    <property type="match status" value="1"/>
</dbReference>
<dbReference type="FunCoup" id="F2ULL4">
    <property type="interactions" value="888"/>
</dbReference>
<organism evidence="8">
    <name type="scientific">Salpingoeca rosetta (strain ATCC 50818 / BSB-021)</name>
    <dbReference type="NCBI Taxonomy" id="946362"/>
    <lineage>
        <taxon>Eukaryota</taxon>
        <taxon>Choanoflagellata</taxon>
        <taxon>Craspedida</taxon>
        <taxon>Salpingoecidae</taxon>
        <taxon>Salpingoeca</taxon>
    </lineage>
</organism>
<dbReference type="GO" id="GO:0005739">
    <property type="term" value="C:mitochondrion"/>
    <property type="evidence" value="ECO:0007669"/>
    <property type="project" value="TreeGrafter"/>
</dbReference>
<sequence>MLTMAMRSGGLRGTAVRWLLSQRLRGGGGGHHRFASTLLTAQQKPYTHIQRGNFNQVEGEDLAVFERILTSSGVITDHADVDRYNQDWMGKFRGQSTVVLRPKSTEEVAAVLRHCHQRRLAVSTQGGNTGLVGGSVPLFDEIILSTELMNDIISLDDVSRILTCQAGCVLEQLNTYLEPHDLMMPLDLGAKGSCHIGGNVATNAGGLRFLRYGSLHGTVLGLEAVLADGTVLNTLSGLRKDNTGYDLKQLFIGSEGTLGVVTGVAIEAVQRPAATNVAFLACNSYEQLQHTFQAAKHHLGEILSAFEFLDEGSMDCTTANLGLSSPLQTPAPFYILIETHGSVQEHDFAKLEGFLETVMSDELVVDGTVAQDAGQASALWGIRERITEALQHDGTVYKYDVSLPLPVLYSLVNEMRSRVASVATRCVGYGHVGDGNLHLNITSSEPNEELFGLIEPFVYEFTAKHRGSISAEHGLGVMKPHHIHYSKPAEAIHLMKQIKALMDPHGILNPYKTIV</sequence>
<evidence type="ECO:0000313" key="8">
    <source>
        <dbReference type="Proteomes" id="UP000007799"/>
    </source>
</evidence>
<feature type="domain" description="FAD-binding PCMH-type" evidence="6">
    <location>
        <begin position="92"/>
        <end position="271"/>
    </location>
</feature>
<evidence type="ECO:0000256" key="5">
    <source>
        <dbReference type="ARBA" id="ARBA00023002"/>
    </source>
</evidence>
<dbReference type="Gene3D" id="3.30.43.10">
    <property type="entry name" value="Uridine Diphospho-n-acetylenolpyruvylglucosamine Reductase, domain 2"/>
    <property type="match status" value="1"/>
</dbReference>
<dbReference type="InterPro" id="IPR016166">
    <property type="entry name" value="FAD-bd_PCMH"/>
</dbReference>
<keyword evidence="8" id="KW-1185">Reference proteome</keyword>
<name>F2ULL4_SALR5</name>
<reference evidence="7" key="1">
    <citation type="submission" date="2009-08" db="EMBL/GenBank/DDBJ databases">
        <title>Annotation of Salpingoeca rosetta.</title>
        <authorList>
            <consortium name="The Broad Institute Genome Sequencing Platform"/>
            <person name="Russ C."/>
            <person name="Cuomo C."/>
            <person name="Burger G."/>
            <person name="Gray M.W."/>
            <person name="Holland P.W.H."/>
            <person name="King N."/>
            <person name="Lang F.B.F."/>
            <person name="Roger A.J."/>
            <person name="Ruiz-Trillo I."/>
            <person name="Young S.K."/>
            <person name="Zeng Q."/>
            <person name="Gargeya S."/>
            <person name="Alvarado L."/>
            <person name="Berlin A."/>
            <person name="Chapman S.B."/>
            <person name="Chen Z."/>
            <person name="Freedman E."/>
            <person name="Gellesch M."/>
            <person name="Goldberg J."/>
            <person name="Griggs A."/>
            <person name="Gujja S."/>
            <person name="Heilman E."/>
            <person name="Heiman D."/>
            <person name="Howarth C."/>
            <person name="Mehta T."/>
            <person name="Neiman D."/>
            <person name="Pearson M."/>
            <person name="Roberts A."/>
            <person name="Saif S."/>
            <person name="Shea T."/>
            <person name="Shenoy N."/>
            <person name="Sisk P."/>
            <person name="Stolte C."/>
            <person name="Sykes S."/>
            <person name="White J."/>
            <person name="Yandava C."/>
            <person name="Haas B."/>
            <person name="Nusbaum C."/>
            <person name="Birren B."/>
        </authorList>
    </citation>
    <scope>NUCLEOTIDE SEQUENCE [LARGE SCALE GENOMIC DNA]</scope>
    <source>
        <strain evidence="7">ATCC 50818</strain>
    </source>
</reference>
<evidence type="ECO:0000259" key="6">
    <source>
        <dbReference type="PROSITE" id="PS51387"/>
    </source>
</evidence>
<dbReference type="EMBL" id="GL832980">
    <property type="protein sequence ID" value="EGD78013.1"/>
    <property type="molecule type" value="Genomic_DNA"/>
</dbReference>
<dbReference type="InterPro" id="IPR016171">
    <property type="entry name" value="Vanillyl_alc_oxidase_C-sub2"/>
</dbReference>
<evidence type="ECO:0000256" key="2">
    <source>
        <dbReference type="ARBA" id="ARBA00008000"/>
    </source>
</evidence>
<dbReference type="Gene3D" id="3.30.70.2740">
    <property type="match status" value="1"/>
</dbReference>
<dbReference type="PANTHER" id="PTHR43716">
    <property type="entry name" value="D-2-HYDROXYGLUTARATE DEHYDROGENASE, MITOCHONDRIAL"/>
    <property type="match status" value="1"/>
</dbReference>
<dbReference type="FunFam" id="3.30.70.2190:FF:000001">
    <property type="entry name" value="D-2-hydroxyglutarate dehydrogenase mitochondrial"/>
    <property type="match status" value="1"/>
</dbReference>
<dbReference type="OrthoDB" id="5332616at2759"/>
<dbReference type="InParanoid" id="F2ULL4"/>
<dbReference type="FunFam" id="3.30.70.2740:FF:000002">
    <property type="entry name" value="D-2-hydroxyglutarate dehydrogenase mitochondrial"/>
    <property type="match status" value="1"/>
</dbReference>
<dbReference type="RefSeq" id="XP_004990075.1">
    <property type="nucleotide sequence ID" value="XM_004990018.1"/>
</dbReference>
<comment type="similarity">
    <text evidence="2">Belongs to the FAD-binding oxidoreductase/transferase type 4 family.</text>
</comment>
<protein>
    <submittedName>
        <fullName evidence="7">D-2-hydroxyglutarate dehydrogenase</fullName>
    </submittedName>
</protein>
<dbReference type="InterPro" id="IPR036318">
    <property type="entry name" value="FAD-bd_PCMH-like_sf"/>
</dbReference>
<evidence type="ECO:0000256" key="3">
    <source>
        <dbReference type="ARBA" id="ARBA00022630"/>
    </source>
</evidence>